<evidence type="ECO:0000313" key="4">
    <source>
        <dbReference type="EMBL" id="SDG78862.1"/>
    </source>
</evidence>
<evidence type="ECO:0000259" key="3">
    <source>
        <dbReference type="Pfam" id="PF20006"/>
    </source>
</evidence>
<protein>
    <submittedName>
        <fullName evidence="4">Ubiquitin-conjugating enzyme</fullName>
    </submittedName>
</protein>
<evidence type="ECO:0000313" key="5">
    <source>
        <dbReference type="Proteomes" id="UP000198923"/>
    </source>
</evidence>
<proteinExistence type="predicted"/>
<dbReference type="InterPro" id="IPR045487">
    <property type="entry name" value="fvmYukD-like_N"/>
</dbReference>
<dbReference type="Gene3D" id="3.10.110.10">
    <property type="entry name" value="Ubiquitin Conjugating Enzyme"/>
    <property type="match status" value="1"/>
</dbReference>
<sequence length="520" mass="58215">MKPEYLTALSVVFDNPAKATALLEDMNYPRDRVPPWDTTSRAWWSRVVREIDDGITEGGFAVLFSYASRQYPGNRPFREAMLDYPQSPAPAAEAVPGPGFPPPPPLGSSGAAAQQPSPPPKADLGGPQVAPHSDEWPTITLIGSDRSDDFIREVRRHDPSAQLCYATQGQACVALSFTGVRAQEVADQVGAEVNRWNEDTEGDRGNERADVEYAVYPFRPYALREITVYGPDGEGFLLHGVPSTTPVRDIPWAVLQRYADDAVRDRRGRFLRTTVDLIEPDGTARRLNPDETLHAARVPDGAHLRIHPEATAGAHPSSYREMVLGAQRQIERYAERNKDWFRIVEIRHRELPTRYLIEFDAAGFAPPERIDDTPAELLKPHPVDVHRVSIELLREFPVRPPWVVWRTPIFHPNILRLPPGDARAGAVCLGALMDAYRPDLDLGDLCQMLVNIAAYRNYEVLRPDELGGEGYLDKVAAQWARSPEGQRQIEERGGTPRTDLTGSDQPDIRRRPLEISTWDT</sequence>
<dbReference type="OrthoDB" id="3685646at2"/>
<evidence type="ECO:0000256" key="1">
    <source>
        <dbReference type="SAM" id="MobiDB-lite"/>
    </source>
</evidence>
<dbReference type="Pfam" id="PF19955">
    <property type="entry name" value="EAD1"/>
    <property type="match status" value="1"/>
</dbReference>
<organism evidence="4 5">
    <name type="scientific">Sinosporangium album</name>
    <dbReference type="NCBI Taxonomy" id="504805"/>
    <lineage>
        <taxon>Bacteria</taxon>
        <taxon>Bacillati</taxon>
        <taxon>Actinomycetota</taxon>
        <taxon>Actinomycetes</taxon>
        <taxon>Streptosporangiales</taxon>
        <taxon>Streptosporangiaceae</taxon>
        <taxon>Sinosporangium</taxon>
    </lineage>
</organism>
<evidence type="ECO:0000259" key="2">
    <source>
        <dbReference type="Pfam" id="PF19955"/>
    </source>
</evidence>
<dbReference type="SUPFAM" id="SSF54495">
    <property type="entry name" value="UBC-like"/>
    <property type="match status" value="1"/>
</dbReference>
<feature type="region of interest" description="Disordered" evidence="1">
    <location>
        <begin position="482"/>
        <end position="520"/>
    </location>
</feature>
<dbReference type="InterPro" id="IPR016135">
    <property type="entry name" value="UBQ-conjugating_enzyme/RWD"/>
</dbReference>
<name>A0A1G7X3W7_9ACTN</name>
<dbReference type="InterPro" id="IPR045430">
    <property type="entry name" value="EAD1"/>
</dbReference>
<feature type="domain" description="YukD-like N-terminal" evidence="3">
    <location>
        <begin position="132"/>
        <end position="223"/>
    </location>
</feature>
<dbReference type="RefSeq" id="WP_093170138.1">
    <property type="nucleotide sequence ID" value="NZ_FNCN01000008.1"/>
</dbReference>
<gene>
    <name evidence="4" type="ORF">SAMN05421505_10826</name>
</gene>
<keyword evidence="5" id="KW-1185">Reference proteome</keyword>
<dbReference type="EMBL" id="FNCN01000008">
    <property type="protein sequence ID" value="SDG78862.1"/>
    <property type="molecule type" value="Genomic_DNA"/>
</dbReference>
<feature type="domain" description="Effector-associated" evidence="2">
    <location>
        <begin position="7"/>
        <end position="80"/>
    </location>
</feature>
<dbReference type="Pfam" id="PF20006">
    <property type="entry name" value="fvmYukDl_N"/>
    <property type="match status" value="1"/>
</dbReference>
<dbReference type="AlphaFoldDB" id="A0A1G7X3W7"/>
<dbReference type="Proteomes" id="UP000198923">
    <property type="component" value="Unassembled WGS sequence"/>
</dbReference>
<feature type="region of interest" description="Disordered" evidence="1">
    <location>
        <begin position="88"/>
        <end position="138"/>
    </location>
</feature>
<dbReference type="STRING" id="504805.SAMN05421505_10826"/>
<reference evidence="4 5" key="1">
    <citation type="submission" date="2016-10" db="EMBL/GenBank/DDBJ databases">
        <authorList>
            <person name="de Groot N.N."/>
        </authorList>
    </citation>
    <scope>NUCLEOTIDE SEQUENCE [LARGE SCALE GENOMIC DNA]</scope>
    <source>
        <strain evidence="4 5">CPCC 201354</strain>
    </source>
</reference>
<dbReference type="CDD" id="cd00195">
    <property type="entry name" value="UBCc_UEV"/>
    <property type="match status" value="1"/>
</dbReference>
<accession>A0A1G7X3W7</accession>